<accession>A0AAD7BJ20</accession>
<dbReference type="Proteomes" id="UP001221142">
    <property type="component" value="Unassembled WGS sequence"/>
</dbReference>
<evidence type="ECO:0000313" key="2">
    <source>
        <dbReference type="Proteomes" id="UP001221142"/>
    </source>
</evidence>
<comment type="caution">
    <text evidence="1">The sequence shown here is derived from an EMBL/GenBank/DDBJ whole genome shotgun (WGS) entry which is preliminary data.</text>
</comment>
<organism evidence="1 2">
    <name type="scientific">Roridomyces roridus</name>
    <dbReference type="NCBI Taxonomy" id="1738132"/>
    <lineage>
        <taxon>Eukaryota</taxon>
        <taxon>Fungi</taxon>
        <taxon>Dikarya</taxon>
        <taxon>Basidiomycota</taxon>
        <taxon>Agaricomycotina</taxon>
        <taxon>Agaricomycetes</taxon>
        <taxon>Agaricomycetidae</taxon>
        <taxon>Agaricales</taxon>
        <taxon>Marasmiineae</taxon>
        <taxon>Mycenaceae</taxon>
        <taxon>Roridomyces</taxon>
    </lineage>
</organism>
<sequence>MAASLATCVKLACGRLDVRTTPIWIAQQGPFSRGCGELDDFRWRCLILWRSKPVCIRSISIGKGTTNKISASERHPDYLEAGGSHDSPVFNFWSLLPSPGLMAAPLDFAGGSARTVDRWQVTPPDPMAEQGRSRCHTVSSFRRLHNQHISPSSPIMDRRSSRSCKISKLAPPSAHHCFFDFPSIPSHLWIVIHQSWELHQRAPDRAQV</sequence>
<protein>
    <submittedName>
        <fullName evidence="1">Uncharacterized protein</fullName>
    </submittedName>
</protein>
<reference evidence="1" key="1">
    <citation type="submission" date="2023-03" db="EMBL/GenBank/DDBJ databases">
        <title>Massive genome expansion in bonnet fungi (Mycena s.s.) driven by repeated elements and novel gene families across ecological guilds.</title>
        <authorList>
            <consortium name="Lawrence Berkeley National Laboratory"/>
            <person name="Harder C.B."/>
            <person name="Miyauchi S."/>
            <person name="Viragh M."/>
            <person name="Kuo A."/>
            <person name="Thoen E."/>
            <person name="Andreopoulos B."/>
            <person name="Lu D."/>
            <person name="Skrede I."/>
            <person name="Drula E."/>
            <person name="Henrissat B."/>
            <person name="Morin E."/>
            <person name="Kohler A."/>
            <person name="Barry K."/>
            <person name="LaButti K."/>
            <person name="Morin E."/>
            <person name="Salamov A."/>
            <person name="Lipzen A."/>
            <person name="Mereny Z."/>
            <person name="Hegedus B."/>
            <person name="Baldrian P."/>
            <person name="Stursova M."/>
            <person name="Weitz H."/>
            <person name="Taylor A."/>
            <person name="Grigoriev I.V."/>
            <person name="Nagy L.G."/>
            <person name="Martin F."/>
            <person name="Kauserud H."/>
        </authorList>
    </citation>
    <scope>NUCLEOTIDE SEQUENCE</scope>
    <source>
        <strain evidence="1">9284</strain>
    </source>
</reference>
<dbReference type="AlphaFoldDB" id="A0AAD7BJ20"/>
<evidence type="ECO:0000313" key="1">
    <source>
        <dbReference type="EMBL" id="KAJ7622522.1"/>
    </source>
</evidence>
<name>A0AAD7BJ20_9AGAR</name>
<proteinExistence type="predicted"/>
<gene>
    <name evidence="1" type="ORF">FB45DRAFT_125807</name>
</gene>
<dbReference type="EMBL" id="JARKIF010000015">
    <property type="protein sequence ID" value="KAJ7622522.1"/>
    <property type="molecule type" value="Genomic_DNA"/>
</dbReference>
<keyword evidence="2" id="KW-1185">Reference proteome</keyword>